<dbReference type="GO" id="GO:0005739">
    <property type="term" value="C:mitochondrion"/>
    <property type="evidence" value="ECO:0007669"/>
    <property type="project" value="TreeGrafter"/>
</dbReference>
<dbReference type="AlphaFoldDB" id="D8PT56"/>
<dbReference type="STRING" id="578458.D8PT56"/>
<protein>
    <recommendedName>
        <fullName evidence="3">N-terminal of MaoC-like dehydratase domain-containing protein</fullName>
    </recommendedName>
</protein>
<dbReference type="Gene3D" id="3.10.129.10">
    <property type="entry name" value="Hotdog Thioesterase"/>
    <property type="match status" value="1"/>
</dbReference>
<accession>D8PT56</accession>
<name>D8PT56_SCHCM</name>
<dbReference type="SUPFAM" id="SSF54637">
    <property type="entry name" value="Thioesterase/thiol ester dehydrase-isomerase"/>
    <property type="match status" value="1"/>
</dbReference>
<dbReference type="GO" id="GO:0019171">
    <property type="term" value="F:(3R)-hydroxyacyl-[acyl-carrier-protein] dehydratase activity"/>
    <property type="evidence" value="ECO:0007669"/>
    <property type="project" value="TreeGrafter"/>
</dbReference>
<dbReference type="InterPro" id="IPR052741">
    <property type="entry name" value="Mitochondrial_HTD2"/>
</dbReference>
<dbReference type="OMA" id="IHYDRRY"/>
<evidence type="ECO:0000313" key="1">
    <source>
        <dbReference type="EMBL" id="EFJ00454.1"/>
    </source>
</evidence>
<dbReference type="FunCoup" id="D8PT56">
    <property type="interactions" value="159"/>
</dbReference>
<dbReference type="Proteomes" id="UP000007431">
    <property type="component" value="Unassembled WGS sequence"/>
</dbReference>
<gene>
    <name evidence="1" type="ORF">SCHCODRAFT_105975</name>
</gene>
<sequence>MVLDARTLRLSTSVSRCVARLSSPRRLHTETLAQWIDSPKEANYKDTLHTERLADLFATLSTRDGTRKPYEVPRAGEPLPYGHHLTFFYPRSAEPNLRPDGTDGSFCPPAPFIRRMWAGGSMSWDNTHPLRVGQSVNAVATVDEEGVQLKNAGIKSAGAEEDLKEHNNKTLHLNKSSMVFVNQHIAYTAEGRRAPSLVERRSHVFLPGAVPRGGAPKPVDNLPNPQFSLEYMPTATTLFRFSALTFNAHRIHLDKEYAHEEGYSERLVHGPLTALMFYGDHGVQLSLRTPSLL</sequence>
<organism evidence="2">
    <name type="scientific">Schizophyllum commune (strain H4-8 / FGSC 9210)</name>
    <name type="common">Split gill fungus</name>
    <dbReference type="NCBI Taxonomy" id="578458"/>
    <lineage>
        <taxon>Eukaryota</taxon>
        <taxon>Fungi</taxon>
        <taxon>Dikarya</taxon>
        <taxon>Basidiomycota</taxon>
        <taxon>Agaricomycotina</taxon>
        <taxon>Agaricomycetes</taxon>
        <taxon>Agaricomycetidae</taxon>
        <taxon>Agaricales</taxon>
        <taxon>Schizophyllaceae</taxon>
        <taxon>Schizophyllum</taxon>
    </lineage>
</organism>
<dbReference type="RefSeq" id="XP_003035356.1">
    <property type="nucleotide sequence ID" value="XM_003035310.1"/>
</dbReference>
<reference evidence="1 2" key="1">
    <citation type="journal article" date="2010" name="Nat. Biotechnol.">
        <title>Genome sequence of the model mushroom Schizophyllum commune.</title>
        <authorList>
            <person name="Ohm R.A."/>
            <person name="de Jong J.F."/>
            <person name="Lugones L.G."/>
            <person name="Aerts A."/>
            <person name="Kothe E."/>
            <person name="Stajich J.E."/>
            <person name="de Vries R.P."/>
            <person name="Record E."/>
            <person name="Levasseur A."/>
            <person name="Baker S.E."/>
            <person name="Bartholomew K.A."/>
            <person name="Coutinho P.M."/>
            <person name="Erdmann S."/>
            <person name="Fowler T.J."/>
            <person name="Gathman A.C."/>
            <person name="Lombard V."/>
            <person name="Henrissat B."/>
            <person name="Knabe N."/>
            <person name="Kuees U."/>
            <person name="Lilly W.W."/>
            <person name="Lindquist E."/>
            <person name="Lucas S."/>
            <person name="Magnuson J.K."/>
            <person name="Piumi F."/>
            <person name="Raudaskoski M."/>
            <person name="Salamov A."/>
            <person name="Schmutz J."/>
            <person name="Schwarze F.W.M.R."/>
            <person name="vanKuyk P.A."/>
            <person name="Horton J.S."/>
            <person name="Grigoriev I.V."/>
            <person name="Woesten H.A.B."/>
        </authorList>
    </citation>
    <scope>NUCLEOTIDE SEQUENCE [LARGE SCALE GENOMIC DNA]</scope>
    <source>
        <strain evidence="2">H4-8 / FGSC 9210</strain>
    </source>
</reference>
<dbReference type="EMBL" id="GL377303">
    <property type="protein sequence ID" value="EFJ00454.1"/>
    <property type="molecule type" value="Genomic_DNA"/>
</dbReference>
<proteinExistence type="predicted"/>
<feature type="non-terminal residue" evidence="1">
    <location>
        <position position="293"/>
    </location>
</feature>
<dbReference type="KEGG" id="scm:SCHCO_02605106"/>
<keyword evidence="2" id="KW-1185">Reference proteome</keyword>
<dbReference type="InParanoid" id="D8PT56"/>
<evidence type="ECO:0000313" key="2">
    <source>
        <dbReference type="Proteomes" id="UP000007431"/>
    </source>
</evidence>
<dbReference type="GeneID" id="9594612"/>
<dbReference type="VEuPathDB" id="FungiDB:SCHCODRAFT_02605106"/>
<dbReference type="PANTHER" id="PTHR28152">
    <property type="entry name" value="HYDROXYACYL-THIOESTER DEHYDRATASE TYPE 2, MITOCHONDRIAL"/>
    <property type="match status" value="1"/>
</dbReference>
<dbReference type="eggNOG" id="ENOG502S5QU">
    <property type="taxonomic scope" value="Eukaryota"/>
</dbReference>
<dbReference type="OrthoDB" id="3257538at2759"/>
<dbReference type="PANTHER" id="PTHR28152:SF1">
    <property type="entry name" value="HYDROXYACYL-THIOESTER DEHYDRATASE TYPE 2, MITOCHONDRIAL"/>
    <property type="match status" value="1"/>
</dbReference>
<evidence type="ECO:0008006" key="3">
    <source>
        <dbReference type="Google" id="ProtNLM"/>
    </source>
</evidence>
<dbReference type="InterPro" id="IPR029069">
    <property type="entry name" value="HotDog_dom_sf"/>
</dbReference>
<dbReference type="HOGENOM" id="CLU_028690_0_0_1"/>